<gene>
    <name evidence="3" type="ORF">CYFA0S_01e10506g</name>
</gene>
<accession>A0A061ART8</accession>
<evidence type="ECO:0000256" key="1">
    <source>
        <dbReference type="SAM" id="Coils"/>
    </source>
</evidence>
<name>A0A061ART8_CYBFA</name>
<dbReference type="EMBL" id="LK052886">
    <property type="protein sequence ID" value="CDR37423.1"/>
    <property type="molecule type" value="Genomic_DNA"/>
</dbReference>
<reference evidence="3" key="1">
    <citation type="journal article" date="2014" name="Genome Announc.">
        <title>Genome sequence of the yeast Cyberlindnera fabianii (Hansenula fabianii).</title>
        <authorList>
            <person name="Freel K.C."/>
            <person name="Sarilar V."/>
            <person name="Neuveglise C."/>
            <person name="Devillers H."/>
            <person name="Friedrich A."/>
            <person name="Schacherer J."/>
        </authorList>
    </citation>
    <scope>NUCLEOTIDE SEQUENCE</scope>
    <source>
        <strain evidence="3">YJS4271</strain>
    </source>
</reference>
<dbReference type="PhylomeDB" id="A0A061ART8"/>
<protein>
    <submittedName>
        <fullName evidence="3">CYFA0S01e10506g1_1</fullName>
    </submittedName>
</protein>
<feature type="region of interest" description="Disordered" evidence="2">
    <location>
        <begin position="16"/>
        <end position="37"/>
    </location>
</feature>
<sequence length="206" mass="23768">MNDLEATQRRIDKLRQWMAKDTSPDDDTDASPTIHNSIADTEYHTKIQEGITLRKKHLAKAKGVLLDQQLRSKRHKGDRSLRKEINGVIYANNRVPYNLERGDLIGVAIASSKLNSQVRQSKEVVSMLTSKKEELDLKLLEAQGRNEQLKRLIESLKERLASDETPEDPMRAAQRMLDQERIRLSELKEHAKILKKRVENGFSQYQ</sequence>
<dbReference type="AlphaFoldDB" id="A0A061ART8"/>
<organism evidence="3">
    <name type="scientific">Cyberlindnera fabianii</name>
    <name type="common">Yeast</name>
    <name type="synonym">Hansenula fabianii</name>
    <dbReference type="NCBI Taxonomy" id="36022"/>
    <lineage>
        <taxon>Eukaryota</taxon>
        <taxon>Fungi</taxon>
        <taxon>Dikarya</taxon>
        <taxon>Ascomycota</taxon>
        <taxon>Saccharomycotina</taxon>
        <taxon>Saccharomycetes</taxon>
        <taxon>Phaffomycetales</taxon>
        <taxon>Phaffomycetaceae</taxon>
        <taxon>Cyberlindnera</taxon>
    </lineage>
</organism>
<keyword evidence="1" id="KW-0175">Coiled coil</keyword>
<feature type="coiled-coil region" evidence="1">
    <location>
        <begin position="132"/>
        <end position="197"/>
    </location>
</feature>
<evidence type="ECO:0000313" key="3">
    <source>
        <dbReference type="EMBL" id="CDR37423.1"/>
    </source>
</evidence>
<dbReference type="VEuPathDB" id="FungiDB:BON22_0380"/>
<evidence type="ECO:0000256" key="2">
    <source>
        <dbReference type="SAM" id="MobiDB-lite"/>
    </source>
</evidence>
<proteinExistence type="predicted"/>